<evidence type="ECO:0008006" key="4">
    <source>
        <dbReference type="Google" id="ProtNLM"/>
    </source>
</evidence>
<accession>A0AAV9HTR2</accession>
<evidence type="ECO:0000313" key="2">
    <source>
        <dbReference type="EMBL" id="KAK4462892.1"/>
    </source>
</evidence>
<sequence>MDPKKKHQSATMFLALFLFVIFQIPLALAIPQLVAPSPITSGKTSLTNYKSIYSNYCAESTSAVDTYTSSRVQWAAYTEYTNVVSRTWTTIYPSPTPTSFPTTVVLTHISSATNENWLTLSNGQVNYASVEMVVVSFTYEKELKTRPTALAVPNVEGGCRRVG</sequence>
<organism evidence="2 3">
    <name type="scientific">Cladorrhinum samala</name>
    <dbReference type="NCBI Taxonomy" id="585594"/>
    <lineage>
        <taxon>Eukaryota</taxon>
        <taxon>Fungi</taxon>
        <taxon>Dikarya</taxon>
        <taxon>Ascomycota</taxon>
        <taxon>Pezizomycotina</taxon>
        <taxon>Sordariomycetes</taxon>
        <taxon>Sordariomycetidae</taxon>
        <taxon>Sordariales</taxon>
        <taxon>Podosporaceae</taxon>
        <taxon>Cladorrhinum</taxon>
    </lineage>
</organism>
<keyword evidence="3" id="KW-1185">Reference proteome</keyword>
<protein>
    <recommendedName>
        <fullName evidence="4">F5/8 type C domain-containing protein</fullName>
    </recommendedName>
</protein>
<dbReference type="EMBL" id="MU864966">
    <property type="protein sequence ID" value="KAK4462892.1"/>
    <property type="molecule type" value="Genomic_DNA"/>
</dbReference>
<reference evidence="2" key="2">
    <citation type="submission" date="2023-06" db="EMBL/GenBank/DDBJ databases">
        <authorList>
            <consortium name="Lawrence Berkeley National Laboratory"/>
            <person name="Mondo S.J."/>
            <person name="Hensen N."/>
            <person name="Bonometti L."/>
            <person name="Westerberg I."/>
            <person name="Brannstrom I.O."/>
            <person name="Guillou S."/>
            <person name="Cros-Aarteil S."/>
            <person name="Calhoun S."/>
            <person name="Haridas S."/>
            <person name="Kuo A."/>
            <person name="Pangilinan J."/>
            <person name="Riley R."/>
            <person name="Labutti K."/>
            <person name="Andreopoulos B."/>
            <person name="Lipzen A."/>
            <person name="Chen C."/>
            <person name="Yanf M."/>
            <person name="Daum C."/>
            <person name="Ng V."/>
            <person name="Clum A."/>
            <person name="Steindorff A."/>
            <person name="Ohm R."/>
            <person name="Martin F."/>
            <person name="Silar P."/>
            <person name="Natvig D."/>
            <person name="Lalanne C."/>
            <person name="Gautier V."/>
            <person name="Ament-Velasquez S.L."/>
            <person name="Kruys A."/>
            <person name="Hutchinson M.I."/>
            <person name="Powell A.J."/>
            <person name="Barry K."/>
            <person name="Miller A.N."/>
            <person name="Grigoriev I.V."/>
            <person name="Debuchy R."/>
            <person name="Gladieux P."/>
            <person name="Thoren M.H."/>
            <person name="Johannesson H."/>
        </authorList>
    </citation>
    <scope>NUCLEOTIDE SEQUENCE</scope>
    <source>
        <strain evidence="2">PSN324</strain>
    </source>
</reference>
<name>A0AAV9HTR2_9PEZI</name>
<proteinExistence type="predicted"/>
<comment type="caution">
    <text evidence="2">The sequence shown here is derived from an EMBL/GenBank/DDBJ whole genome shotgun (WGS) entry which is preliminary data.</text>
</comment>
<dbReference type="AlphaFoldDB" id="A0AAV9HTR2"/>
<feature type="signal peptide" evidence="1">
    <location>
        <begin position="1"/>
        <end position="29"/>
    </location>
</feature>
<keyword evidence="1" id="KW-0732">Signal</keyword>
<gene>
    <name evidence="2" type="ORF">QBC42DRAFT_266929</name>
</gene>
<feature type="chain" id="PRO_5043945140" description="F5/8 type C domain-containing protein" evidence="1">
    <location>
        <begin position="30"/>
        <end position="163"/>
    </location>
</feature>
<reference evidence="2" key="1">
    <citation type="journal article" date="2023" name="Mol. Phylogenet. Evol.">
        <title>Genome-scale phylogeny and comparative genomics of the fungal order Sordariales.</title>
        <authorList>
            <person name="Hensen N."/>
            <person name="Bonometti L."/>
            <person name="Westerberg I."/>
            <person name="Brannstrom I.O."/>
            <person name="Guillou S."/>
            <person name="Cros-Aarteil S."/>
            <person name="Calhoun S."/>
            <person name="Haridas S."/>
            <person name="Kuo A."/>
            <person name="Mondo S."/>
            <person name="Pangilinan J."/>
            <person name="Riley R."/>
            <person name="LaButti K."/>
            <person name="Andreopoulos B."/>
            <person name="Lipzen A."/>
            <person name="Chen C."/>
            <person name="Yan M."/>
            <person name="Daum C."/>
            <person name="Ng V."/>
            <person name="Clum A."/>
            <person name="Steindorff A."/>
            <person name="Ohm R.A."/>
            <person name="Martin F."/>
            <person name="Silar P."/>
            <person name="Natvig D.O."/>
            <person name="Lalanne C."/>
            <person name="Gautier V."/>
            <person name="Ament-Velasquez S.L."/>
            <person name="Kruys A."/>
            <person name="Hutchinson M.I."/>
            <person name="Powell A.J."/>
            <person name="Barry K."/>
            <person name="Miller A.N."/>
            <person name="Grigoriev I.V."/>
            <person name="Debuchy R."/>
            <person name="Gladieux P."/>
            <person name="Hiltunen Thoren M."/>
            <person name="Johannesson H."/>
        </authorList>
    </citation>
    <scope>NUCLEOTIDE SEQUENCE</scope>
    <source>
        <strain evidence="2">PSN324</strain>
    </source>
</reference>
<evidence type="ECO:0000313" key="3">
    <source>
        <dbReference type="Proteomes" id="UP001321749"/>
    </source>
</evidence>
<dbReference type="Proteomes" id="UP001321749">
    <property type="component" value="Unassembled WGS sequence"/>
</dbReference>
<evidence type="ECO:0000256" key="1">
    <source>
        <dbReference type="SAM" id="SignalP"/>
    </source>
</evidence>